<proteinExistence type="predicted"/>
<comment type="caution">
    <text evidence="7">The sequence shown here is derived from an EMBL/GenBank/DDBJ whole genome shotgun (WGS) entry which is preliminary data.</text>
</comment>
<feature type="transmembrane region" description="Helical" evidence="6">
    <location>
        <begin position="116"/>
        <end position="135"/>
    </location>
</feature>
<evidence type="ECO:0000256" key="6">
    <source>
        <dbReference type="SAM" id="Phobius"/>
    </source>
</evidence>
<keyword evidence="3 6" id="KW-0812">Transmembrane</keyword>
<keyword evidence="4 6" id="KW-1133">Transmembrane helix</keyword>
<feature type="transmembrane region" description="Helical" evidence="6">
    <location>
        <begin position="167"/>
        <end position="190"/>
    </location>
</feature>
<feature type="transmembrane region" description="Helical" evidence="6">
    <location>
        <begin position="274"/>
        <end position="299"/>
    </location>
</feature>
<feature type="transmembrane region" description="Helical" evidence="6">
    <location>
        <begin position="239"/>
        <end position="262"/>
    </location>
</feature>
<dbReference type="PANTHER" id="PTHR30213">
    <property type="entry name" value="INNER MEMBRANE PROTEIN YHJD"/>
    <property type="match status" value="1"/>
</dbReference>
<evidence type="ECO:0000256" key="4">
    <source>
        <dbReference type="ARBA" id="ARBA00022989"/>
    </source>
</evidence>
<accession>A0ABQ1RIA1</accession>
<organism evidence="7 8">
    <name type="scientific">Microbacterium murale</name>
    <dbReference type="NCBI Taxonomy" id="1081040"/>
    <lineage>
        <taxon>Bacteria</taxon>
        <taxon>Bacillati</taxon>
        <taxon>Actinomycetota</taxon>
        <taxon>Actinomycetes</taxon>
        <taxon>Micrococcales</taxon>
        <taxon>Microbacteriaceae</taxon>
        <taxon>Microbacterium</taxon>
    </lineage>
</organism>
<keyword evidence="2" id="KW-1003">Cell membrane</keyword>
<dbReference type="Proteomes" id="UP000629365">
    <property type="component" value="Unassembled WGS sequence"/>
</dbReference>
<dbReference type="EMBL" id="BMCM01000002">
    <property type="protein sequence ID" value="GGD71373.1"/>
    <property type="molecule type" value="Genomic_DNA"/>
</dbReference>
<evidence type="ECO:0000313" key="8">
    <source>
        <dbReference type="Proteomes" id="UP000629365"/>
    </source>
</evidence>
<dbReference type="InterPro" id="IPR017039">
    <property type="entry name" value="Virul_fac_BrkB"/>
</dbReference>
<evidence type="ECO:0000256" key="1">
    <source>
        <dbReference type="ARBA" id="ARBA00004651"/>
    </source>
</evidence>
<dbReference type="RefSeq" id="WP_188435807.1">
    <property type="nucleotide sequence ID" value="NZ_BMCM01000002.1"/>
</dbReference>
<evidence type="ECO:0000256" key="3">
    <source>
        <dbReference type="ARBA" id="ARBA00022692"/>
    </source>
</evidence>
<keyword evidence="8" id="KW-1185">Reference proteome</keyword>
<dbReference type="Pfam" id="PF03631">
    <property type="entry name" value="Virul_fac_BrkB"/>
    <property type="match status" value="1"/>
</dbReference>
<name>A0ABQ1RIA1_9MICO</name>
<sequence>MESTRRTVSADKKNPGGFAGLIGTVTAWALERKVVRAALLYSERRGPMLADSVTYRALFSVFAGLLLGFSIAAIWLAGNDEAWAAIIAAIDSAVPGLVGEGGVVEDPSSIEAVGGLSIAGIISLVALVGAALGAIGSLRTAVRTIAGTVLDDVFWLWVILRNLALAIGIGASFLAAAAVTFVARIGIGFVTDLLGLPSDAVAAVWGIRIVSLLVVFALDALLIFGVFRLLSGQRVSARVLWPGALLGGFGLLVLQELSSLFVGGATSNPLLASFASLLALLIWLNLSAQVMLIACAYIVTGAEEEHDRVSAREGARTFAQRRVQRTQQDVRIATSALRAAEKAASAEREA</sequence>
<feature type="transmembrane region" description="Helical" evidence="6">
    <location>
        <begin position="202"/>
        <end position="227"/>
    </location>
</feature>
<feature type="transmembrane region" description="Helical" evidence="6">
    <location>
        <begin position="53"/>
        <end position="76"/>
    </location>
</feature>
<gene>
    <name evidence="7" type="ORF">GCM10007269_13130</name>
</gene>
<evidence type="ECO:0000313" key="7">
    <source>
        <dbReference type="EMBL" id="GGD71373.1"/>
    </source>
</evidence>
<keyword evidence="5 6" id="KW-0472">Membrane</keyword>
<dbReference type="PANTHER" id="PTHR30213:SF1">
    <property type="entry name" value="INNER MEMBRANE PROTEIN YHJD"/>
    <property type="match status" value="1"/>
</dbReference>
<protein>
    <submittedName>
        <fullName evidence="7">Uncharacterized protein</fullName>
    </submittedName>
</protein>
<evidence type="ECO:0000256" key="2">
    <source>
        <dbReference type="ARBA" id="ARBA00022475"/>
    </source>
</evidence>
<evidence type="ECO:0000256" key="5">
    <source>
        <dbReference type="ARBA" id="ARBA00023136"/>
    </source>
</evidence>
<reference evidence="8" key="1">
    <citation type="journal article" date="2019" name="Int. J. Syst. Evol. Microbiol.">
        <title>The Global Catalogue of Microorganisms (GCM) 10K type strain sequencing project: providing services to taxonomists for standard genome sequencing and annotation.</title>
        <authorList>
            <consortium name="The Broad Institute Genomics Platform"/>
            <consortium name="The Broad Institute Genome Sequencing Center for Infectious Disease"/>
            <person name="Wu L."/>
            <person name="Ma J."/>
        </authorList>
    </citation>
    <scope>NUCLEOTIDE SEQUENCE [LARGE SCALE GENOMIC DNA]</scope>
    <source>
        <strain evidence="8">CCM 7640</strain>
    </source>
</reference>
<comment type="subcellular location">
    <subcellularLocation>
        <location evidence="1">Cell membrane</location>
        <topology evidence="1">Multi-pass membrane protein</topology>
    </subcellularLocation>
</comment>